<feature type="domain" description="Mur ligase central" evidence="12">
    <location>
        <begin position="113"/>
        <end position="304"/>
    </location>
</feature>
<evidence type="ECO:0000256" key="9">
    <source>
        <dbReference type="HAMAP-Rule" id="MF_02020"/>
    </source>
</evidence>
<keyword evidence="4 9" id="KW-0067">ATP-binding</keyword>
<evidence type="ECO:0000313" key="13">
    <source>
        <dbReference type="EMBL" id="AAZ26020.1"/>
    </source>
</evidence>
<dbReference type="NCBIfam" id="TIGR01081">
    <property type="entry name" value="mpl"/>
    <property type="match status" value="1"/>
</dbReference>
<evidence type="ECO:0000313" key="14">
    <source>
        <dbReference type="Proteomes" id="UP000000547"/>
    </source>
</evidence>
<dbReference type="Pfam" id="PF02875">
    <property type="entry name" value="Mur_ligase_C"/>
    <property type="match status" value="1"/>
</dbReference>
<dbReference type="HOGENOM" id="CLU_028104_0_1_6"/>
<evidence type="ECO:0000256" key="1">
    <source>
        <dbReference type="ARBA" id="ARBA00022598"/>
    </source>
</evidence>
<accession>Q489V1</accession>
<dbReference type="PANTHER" id="PTHR43445:SF5">
    <property type="entry name" value="UDP-N-ACETYLMURAMATE--L-ALANYL-GAMMA-D-GLUTAMYL-MESO-2,6-DIAMINOHEPTANDIOATE LIGASE"/>
    <property type="match status" value="1"/>
</dbReference>
<dbReference type="GO" id="GO:0005524">
    <property type="term" value="F:ATP binding"/>
    <property type="evidence" value="ECO:0007669"/>
    <property type="project" value="UniProtKB-UniRule"/>
</dbReference>
<evidence type="ECO:0000256" key="6">
    <source>
        <dbReference type="ARBA" id="ARBA00022984"/>
    </source>
</evidence>
<evidence type="ECO:0000259" key="10">
    <source>
        <dbReference type="Pfam" id="PF01225"/>
    </source>
</evidence>
<evidence type="ECO:0000256" key="5">
    <source>
        <dbReference type="ARBA" id="ARBA00022960"/>
    </source>
</evidence>
<dbReference type="AlphaFoldDB" id="Q489V1"/>
<dbReference type="Proteomes" id="UP000000547">
    <property type="component" value="Chromosome"/>
</dbReference>
<keyword evidence="5 9" id="KW-0133">Cell shape</keyword>
<dbReference type="KEGG" id="cps:CPS_0405"/>
<keyword evidence="9" id="KW-0460">Magnesium</keyword>
<dbReference type="InterPro" id="IPR050061">
    <property type="entry name" value="MurCDEF_pg_biosynth"/>
</dbReference>
<dbReference type="DNASU" id="3520268"/>
<dbReference type="SUPFAM" id="SSF53244">
    <property type="entry name" value="MurD-like peptide ligases, peptide-binding domain"/>
    <property type="match status" value="1"/>
</dbReference>
<dbReference type="UniPathway" id="UPA00544"/>
<dbReference type="HAMAP" id="MF_02020">
    <property type="entry name" value="Mpl"/>
    <property type="match status" value="1"/>
</dbReference>
<dbReference type="PANTHER" id="PTHR43445">
    <property type="entry name" value="UDP-N-ACETYLMURAMATE--L-ALANINE LIGASE-RELATED"/>
    <property type="match status" value="1"/>
</dbReference>
<evidence type="ECO:0000259" key="12">
    <source>
        <dbReference type="Pfam" id="PF08245"/>
    </source>
</evidence>
<evidence type="ECO:0000259" key="11">
    <source>
        <dbReference type="Pfam" id="PF02875"/>
    </source>
</evidence>
<keyword evidence="3 9" id="KW-0547">Nucleotide-binding</keyword>
<dbReference type="GO" id="GO:0008360">
    <property type="term" value="P:regulation of cell shape"/>
    <property type="evidence" value="ECO:0007669"/>
    <property type="project" value="UniProtKB-KW"/>
</dbReference>
<reference evidence="13" key="1">
    <citation type="journal article" date="2005" name="Proc. Natl. Acad. Sci. U.S.A.">
        <title>The psychrophilic lifestyle as revealed by the genome sequence of Colwellia psychrerythraea 34H through genomic and proteomic analyses.</title>
        <authorList>
            <person name="Methe B.A."/>
            <person name="Nelson K.E."/>
            <person name="Deming J.W."/>
            <person name="Momen B."/>
            <person name="Melamud E."/>
            <person name="Zhang X."/>
            <person name="Moult J."/>
            <person name="Madupu R."/>
            <person name="Nelson W.C."/>
            <person name="Dodson R.J."/>
            <person name="Brinkac L.M."/>
            <person name="Daugherty S.C."/>
            <person name="Durkin A.S."/>
            <person name="DeBoy R.T."/>
            <person name="Kolonay J.F."/>
            <person name="Sullivan S.A."/>
            <person name="Zhou L."/>
            <person name="Davidsen T.M."/>
            <person name="Wu M."/>
            <person name="Huston A.L."/>
            <person name="Lewis M."/>
            <person name="Weaver B."/>
            <person name="Weidman J.F."/>
            <person name="Khouri H."/>
            <person name="Utterback T.R."/>
            <person name="Feldblyum T.V."/>
            <person name="Fraser C.M."/>
        </authorList>
    </citation>
    <scope>NUCLEOTIDE SEQUENCE [LARGE SCALE GENOMIC DNA]</scope>
    <source>
        <strain evidence="13">34H</strain>
    </source>
</reference>
<dbReference type="GO" id="GO:0051301">
    <property type="term" value="P:cell division"/>
    <property type="evidence" value="ECO:0007669"/>
    <property type="project" value="UniProtKB-KW"/>
</dbReference>
<keyword evidence="7 9" id="KW-0131">Cell cycle</keyword>
<comment type="similarity">
    <text evidence="9">Belongs to the MurCDEF family. Mpl subfamily.</text>
</comment>
<sequence length="479" mass="52941">MTNKIQHLHILGICGTFMGGIAAIAKQLGFKVSGSDANVYPPMSTQLEQLGIELMSGYQVDNFSDDIDLVIVGNAMSRGNPMVEYMLDRNIPYTSGPQWLLENVLKDRWVLAVSGTHGKTTTSSMLAWILEYAHMSPGFLIGGVPQNFSSSARLGDTPFFVIEADEYDSAFFDKRSKFVHYRPRTLVINNLEFDHGDIFNDLSDIQKQFHHLIRMVPSNGLILSPANEEAITETLAMGCWTPTEFSNGELQQDEPSDAGWQVEKLNAQGSEFIVKFNGKEQGVVKWDLIGDFNIDNAVMAIAAARHAGVPSAVSIEALAEFINTKRRFELRGIVNNISVYDDFAHHPTAIAKTLAGVRAKLSQQESEQEQVGRIFAVLEPRSNTMRSGVHKESLPKSLIDADQVFIYQGEQVTWSVSDLIKQCKPACQVEDNVERLVESIAQQAQAGDIIVVMSNGGFADIHNKLLNRLANIPVPLEDA</sequence>
<dbReference type="RefSeq" id="WP_011041266.1">
    <property type="nucleotide sequence ID" value="NC_003910.7"/>
</dbReference>
<comment type="cofactor">
    <cofactor evidence="9">
        <name>Mg(2+)</name>
        <dbReference type="ChEBI" id="CHEBI:18420"/>
    </cofactor>
</comment>
<gene>
    <name evidence="9 13" type="primary">mpl</name>
    <name evidence="13" type="ordered locus">CPS_0405</name>
</gene>
<dbReference type="InterPro" id="IPR005757">
    <property type="entry name" value="Mpl"/>
</dbReference>
<evidence type="ECO:0000256" key="8">
    <source>
        <dbReference type="ARBA" id="ARBA00023316"/>
    </source>
</evidence>
<comment type="function">
    <text evidence="9">Reutilizes the intact tripeptide L-alanyl-gamma-D-glutamyl-meso-diaminopimelate by linking it to UDP-N-acetylmuramate.</text>
</comment>
<dbReference type="InterPro" id="IPR000713">
    <property type="entry name" value="Mur_ligase_N"/>
</dbReference>
<dbReference type="GO" id="GO:0071555">
    <property type="term" value="P:cell wall organization"/>
    <property type="evidence" value="ECO:0007669"/>
    <property type="project" value="UniProtKB-KW"/>
</dbReference>
<dbReference type="SUPFAM" id="SSF51984">
    <property type="entry name" value="MurCD N-terminal domain"/>
    <property type="match status" value="1"/>
</dbReference>
<evidence type="ECO:0000256" key="4">
    <source>
        <dbReference type="ARBA" id="ARBA00022840"/>
    </source>
</evidence>
<comment type="pathway">
    <text evidence="9">Cell wall biogenesis; peptidoglycan recycling.</text>
</comment>
<feature type="domain" description="Mur ligase C-terminal" evidence="11">
    <location>
        <begin position="326"/>
        <end position="456"/>
    </location>
</feature>
<dbReference type="eggNOG" id="COG0773">
    <property type="taxonomic scope" value="Bacteria"/>
</dbReference>
<dbReference type="InterPro" id="IPR004101">
    <property type="entry name" value="Mur_ligase_C"/>
</dbReference>
<dbReference type="EC" id="6.3.2.45" evidence="9"/>
<dbReference type="Pfam" id="PF01225">
    <property type="entry name" value="Mur_ligase"/>
    <property type="match status" value="1"/>
</dbReference>
<comment type="catalytic activity">
    <reaction evidence="9">
        <text>UDP-N-acetyl-alpha-D-muramate + L-alanyl-gamma-D-glutamyl-meso-2,6-diaminopimelate + ATP = UDP-N-acetyl-alpha-D-muramoyl-L-alanyl-gamma-D-glutamyl-meso-2,6-diaminopimelate + ADP + phosphate + H(+)</text>
        <dbReference type="Rhea" id="RHEA:29563"/>
        <dbReference type="ChEBI" id="CHEBI:15378"/>
        <dbReference type="ChEBI" id="CHEBI:30616"/>
        <dbReference type="ChEBI" id="CHEBI:43474"/>
        <dbReference type="ChEBI" id="CHEBI:61401"/>
        <dbReference type="ChEBI" id="CHEBI:70757"/>
        <dbReference type="ChEBI" id="CHEBI:83905"/>
        <dbReference type="ChEBI" id="CHEBI:456216"/>
        <dbReference type="EC" id="6.3.2.45"/>
    </reaction>
</comment>
<dbReference type="InterPro" id="IPR036565">
    <property type="entry name" value="Mur-like_cat_sf"/>
</dbReference>
<dbReference type="Gene3D" id="3.40.1190.10">
    <property type="entry name" value="Mur-like, catalytic domain"/>
    <property type="match status" value="1"/>
</dbReference>
<keyword evidence="1 9" id="KW-0436">Ligase</keyword>
<keyword evidence="2 9" id="KW-0132">Cell division</keyword>
<dbReference type="EMBL" id="CP000083">
    <property type="protein sequence ID" value="AAZ26020.1"/>
    <property type="molecule type" value="Genomic_DNA"/>
</dbReference>
<dbReference type="SUPFAM" id="SSF53623">
    <property type="entry name" value="MurD-like peptide ligases, catalytic domain"/>
    <property type="match status" value="1"/>
</dbReference>
<protein>
    <recommendedName>
        <fullName evidence="9">UDP-N-acetylmuramate--L-alanyl-gamma-D-glutamyl-meso-2,6-diaminoheptandioate ligase</fullName>
        <ecNumber evidence="9">6.3.2.45</ecNumber>
    </recommendedName>
    <alternativeName>
        <fullName evidence="9">Murein peptide ligase</fullName>
    </alternativeName>
    <alternativeName>
        <fullName evidence="9">UDP-N-acetylmuramate:L-alanyl-gamma-D-glutamyl-meso-diaminopimelate ligase</fullName>
    </alternativeName>
</protein>
<dbReference type="GO" id="GO:0009254">
    <property type="term" value="P:peptidoglycan turnover"/>
    <property type="evidence" value="ECO:0007669"/>
    <property type="project" value="UniProtKB-UniRule"/>
</dbReference>
<keyword evidence="6 9" id="KW-0573">Peptidoglycan synthesis</keyword>
<keyword evidence="8 9" id="KW-0961">Cell wall biogenesis/degradation</keyword>
<dbReference type="InterPro" id="IPR036615">
    <property type="entry name" value="Mur_ligase_C_dom_sf"/>
</dbReference>
<dbReference type="InterPro" id="IPR013221">
    <property type="entry name" value="Mur_ligase_cen"/>
</dbReference>
<dbReference type="STRING" id="167879.CPS_0405"/>
<dbReference type="GO" id="GO:0106418">
    <property type="term" value="F:UDP-N-acetylmuramate-L-alanyl-gamma-D-glutamyl-meso-2,6-diaminoheptanedioate ligase activity"/>
    <property type="evidence" value="ECO:0007669"/>
    <property type="project" value="UniProtKB-EC"/>
</dbReference>
<dbReference type="GO" id="GO:0009252">
    <property type="term" value="P:peptidoglycan biosynthetic process"/>
    <property type="evidence" value="ECO:0007669"/>
    <property type="project" value="UniProtKB-UniRule"/>
</dbReference>
<feature type="domain" description="Mur ligase N-terminal catalytic" evidence="10">
    <location>
        <begin position="7"/>
        <end position="101"/>
    </location>
</feature>
<name>Q489V1_COLP3</name>
<evidence type="ECO:0000256" key="3">
    <source>
        <dbReference type="ARBA" id="ARBA00022741"/>
    </source>
</evidence>
<dbReference type="Gene3D" id="3.40.50.720">
    <property type="entry name" value="NAD(P)-binding Rossmann-like Domain"/>
    <property type="match status" value="1"/>
</dbReference>
<proteinExistence type="inferred from homology"/>
<organism evidence="13 14">
    <name type="scientific">Colwellia psychrerythraea (strain 34H / ATCC BAA-681)</name>
    <name type="common">Vibrio psychroerythus</name>
    <dbReference type="NCBI Taxonomy" id="167879"/>
    <lineage>
        <taxon>Bacteria</taxon>
        <taxon>Pseudomonadati</taxon>
        <taxon>Pseudomonadota</taxon>
        <taxon>Gammaproteobacteria</taxon>
        <taxon>Alteromonadales</taxon>
        <taxon>Colwelliaceae</taxon>
        <taxon>Colwellia</taxon>
    </lineage>
</organism>
<evidence type="ECO:0000256" key="2">
    <source>
        <dbReference type="ARBA" id="ARBA00022618"/>
    </source>
</evidence>
<evidence type="ECO:0000256" key="7">
    <source>
        <dbReference type="ARBA" id="ARBA00023306"/>
    </source>
</evidence>
<feature type="binding site" evidence="9">
    <location>
        <begin position="115"/>
        <end position="121"/>
    </location>
    <ligand>
        <name>ATP</name>
        <dbReference type="ChEBI" id="CHEBI:30616"/>
    </ligand>
</feature>
<dbReference type="Pfam" id="PF08245">
    <property type="entry name" value="Mur_ligase_M"/>
    <property type="match status" value="1"/>
</dbReference>
<dbReference type="Gene3D" id="3.90.190.20">
    <property type="entry name" value="Mur ligase, C-terminal domain"/>
    <property type="match status" value="1"/>
</dbReference>